<dbReference type="AlphaFoldDB" id="U1MXM1"/>
<dbReference type="HOGENOM" id="CLU_3020916_0_0_2"/>
<accession>U1MXM1</accession>
<protein>
    <submittedName>
        <fullName evidence="1">Uncharacterized protein</fullName>
    </submittedName>
</protein>
<reference evidence="1 2" key="1">
    <citation type="journal article" date="2013" name="PLoS ONE">
        <title>Assembly-driven community genomics of a hypersaline microbial ecosystem.</title>
        <authorList>
            <person name="Podell S."/>
            <person name="Ugalde J.A."/>
            <person name="Narasingarao P."/>
            <person name="Banfield J.F."/>
            <person name="Heidelberg K.B."/>
            <person name="Allen E.E."/>
        </authorList>
    </citation>
    <scope>NUCLEOTIDE SEQUENCE [LARGE SCALE GENOMIC DNA]</scope>
    <source>
        <strain evidence="2">J07HQW2</strain>
    </source>
</reference>
<organism evidence="1 2">
    <name type="scientific">Haloquadratum walsbyi J07HQW2</name>
    <dbReference type="NCBI Taxonomy" id="1238425"/>
    <lineage>
        <taxon>Archaea</taxon>
        <taxon>Methanobacteriati</taxon>
        <taxon>Methanobacteriota</taxon>
        <taxon>Stenosarchaea group</taxon>
        <taxon>Halobacteria</taxon>
        <taxon>Halobacteriales</taxon>
        <taxon>Haloferacaceae</taxon>
        <taxon>Haloquadratum</taxon>
    </lineage>
</organism>
<dbReference type="Proteomes" id="UP000030710">
    <property type="component" value="Unassembled WGS sequence"/>
</dbReference>
<evidence type="ECO:0000313" key="1">
    <source>
        <dbReference type="EMBL" id="ERG95229.1"/>
    </source>
</evidence>
<evidence type="ECO:0000313" key="2">
    <source>
        <dbReference type="Proteomes" id="UP000030710"/>
    </source>
</evidence>
<proteinExistence type="predicted"/>
<sequence length="55" mass="6474">MALYPEPGIEFFTVDPYGPDNRPVTIRHDRQIANDRLIELLQAFVYPPSKKFPYH</sequence>
<name>U1MXM1_9EURY</name>
<dbReference type="EMBL" id="KE356561">
    <property type="protein sequence ID" value="ERG95229.1"/>
    <property type="molecule type" value="Genomic_DNA"/>
</dbReference>
<gene>
    <name evidence="1" type="ORF">J07HQW2_01678</name>
</gene>
<dbReference type="RefSeq" id="WP_021052538.1">
    <property type="nucleotide sequence ID" value="NZ_KE356561.1"/>
</dbReference>